<keyword evidence="2" id="KW-1185">Reference proteome</keyword>
<evidence type="ECO:0000313" key="1">
    <source>
        <dbReference type="EMBL" id="MBA6154242.1"/>
    </source>
</evidence>
<organism evidence="1 2">
    <name type="scientific">Gelidibacter maritimus</name>
    <dbReference type="NCBI Taxonomy" id="2761487"/>
    <lineage>
        <taxon>Bacteria</taxon>
        <taxon>Pseudomonadati</taxon>
        <taxon>Bacteroidota</taxon>
        <taxon>Flavobacteriia</taxon>
        <taxon>Flavobacteriales</taxon>
        <taxon>Flavobacteriaceae</taxon>
        <taxon>Gelidibacter</taxon>
    </lineage>
</organism>
<reference evidence="1 2" key="1">
    <citation type="submission" date="2020-07" db="EMBL/GenBank/DDBJ databases">
        <title>Bacterium isolated from marine sediment.</title>
        <authorList>
            <person name="Shang D."/>
        </authorList>
    </citation>
    <scope>NUCLEOTIDE SEQUENCE [LARGE SCALE GENOMIC DNA]</scope>
    <source>
        <strain evidence="1 2">F6074</strain>
    </source>
</reference>
<accession>A0A7W2R4V0</accession>
<dbReference type="AlphaFoldDB" id="A0A7W2R4V0"/>
<dbReference type="EMBL" id="JACGLT010000016">
    <property type="protein sequence ID" value="MBA6154242.1"/>
    <property type="molecule type" value="Genomic_DNA"/>
</dbReference>
<dbReference type="Pfam" id="PF08889">
    <property type="entry name" value="WbqC"/>
    <property type="match status" value="1"/>
</dbReference>
<dbReference type="Proteomes" id="UP000541857">
    <property type="component" value="Unassembled WGS sequence"/>
</dbReference>
<dbReference type="RefSeq" id="WP_182206520.1">
    <property type="nucleotide sequence ID" value="NZ_JACGLT010000016.1"/>
</dbReference>
<proteinExistence type="predicted"/>
<protein>
    <submittedName>
        <fullName evidence="1">WbqC family protein</fullName>
    </submittedName>
</protein>
<sequence>MDILLHPTYFPSIAQCVALVQAEKVVFEVCDNYQKQTYRNRMSIYGAQGKSSLTVPVVYSQKNRQRYENILISNDEKWQDLHWKSIQSAYSSSPFFEFYEHDLLPLFSEESTHLMDFNFKCLDAVLECLQHEIKIQKTTEFELNPIEKRDYRYLVNHRKETEQPFQPYVQVFDDKHGFIPNLSILDLIFNEGPNALLYLEKQQLPQ</sequence>
<dbReference type="InterPro" id="IPR014985">
    <property type="entry name" value="WbqC"/>
</dbReference>
<comment type="caution">
    <text evidence="1">The sequence shown here is derived from an EMBL/GenBank/DDBJ whole genome shotgun (WGS) entry which is preliminary data.</text>
</comment>
<gene>
    <name evidence="1" type="ORF">H3Z82_16065</name>
</gene>
<evidence type="ECO:0000313" key="2">
    <source>
        <dbReference type="Proteomes" id="UP000541857"/>
    </source>
</evidence>
<name>A0A7W2R4V0_9FLAO</name>